<evidence type="ECO:0000313" key="3">
    <source>
        <dbReference type="Proteomes" id="UP000775213"/>
    </source>
</evidence>
<evidence type="ECO:0000313" key="2">
    <source>
        <dbReference type="EMBL" id="KAH0464345.1"/>
    </source>
</evidence>
<feature type="region of interest" description="Disordered" evidence="1">
    <location>
        <begin position="19"/>
        <end position="56"/>
    </location>
</feature>
<reference evidence="2 3" key="1">
    <citation type="journal article" date="2021" name="Hortic Res">
        <title>Chromosome-scale assembly of the Dendrobium chrysotoxum genome enhances the understanding of orchid evolution.</title>
        <authorList>
            <person name="Zhang Y."/>
            <person name="Zhang G.Q."/>
            <person name="Zhang D."/>
            <person name="Liu X.D."/>
            <person name="Xu X.Y."/>
            <person name="Sun W.H."/>
            <person name="Yu X."/>
            <person name="Zhu X."/>
            <person name="Wang Z.W."/>
            <person name="Zhao X."/>
            <person name="Zhong W.Y."/>
            <person name="Chen H."/>
            <person name="Yin W.L."/>
            <person name="Huang T."/>
            <person name="Niu S.C."/>
            <person name="Liu Z.J."/>
        </authorList>
    </citation>
    <scope>NUCLEOTIDE SEQUENCE [LARGE SCALE GENOMIC DNA]</scope>
    <source>
        <strain evidence="2">Lindl</strain>
    </source>
</reference>
<comment type="caution">
    <text evidence="2">The sequence shown here is derived from an EMBL/GenBank/DDBJ whole genome shotgun (WGS) entry which is preliminary data.</text>
</comment>
<sequence>MRWTPIRWARKVPCLCQHSPAPAARRAQRSVERAGSEGTASASSRRNGRAAARREARSRFGYPPVACATAAVAPADSGLRDGMV</sequence>
<organism evidence="2 3">
    <name type="scientific">Dendrobium chrysotoxum</name>
    <name type="common">Orchid</name>
    <dbReference type="NCBI Taxonomy" id="161865"/>
    <lineage>
        <taxon>Eukaryota</taxon>
        <taxon>Viridiplantae</taxon>
        <taxon>Streptophyta</taxon>
        <taxon>Embryophyta</taxon>
        <taxon>Tracheophyta</taxon>
        <taxon>Spermatophyta</taxon>
        <taxon>Magnoliopsida</taxon>
        <taxon>Liliopsida</taxon>
        <taxon>Asparagales</taxon>
        <taxon>Orchidaceae</taxon>
        <taxon>Epidendroideae</taxon>
        <taxon>Malaxideae</taxon>
        <taxon>Dendrobiinae</taxon>
        <taxon>Dendrobium</taxon>
    </lineage>
</organism>
<keyword evidence="3" id="KW-1185">Reference proteome</keyword>
<name>A0AAV7HA15_DENCH</name>
<evidence type="ECO:0000256" key="1">
    <source>
        <dbReference type="SAM" id="MobiDB-lite"/>
    </source>
</evidence>
<dbReference type="AlphaFoldDB" id="A0AAV7HA15"/>
<dbReference type="EMBL" id="JAGFBR010000007">
    <property type="protein sequence ID" value="KAH0464345.1"/>
    <property type="molecule type" value="Genomic_DNA"/>
</dbReference>
<gene>
    <name evidence="2" type="ORF">IEQ34_007131</name>
</gene>
<dbReference type="Proteomes" id="UP000775213">
    <property type="component" value="Unassembled WGS sequence"/>
</dbReference>
<protein>
    <submittedName>
        <fullName evidence="2">Uncharacterized protein</fullName>
    </submittedName>
</protein>
<accession>A0AAV7HA15</accession>
<proteinExistence type="predicted"/>